<sequence length="432" mass="47520">MKILSTNTCYVPDDLNQVIRSKDEVAAELGGLTEKQVQKIWDSVECLYKTGNYPLITLCLRRQGQILLNRSIGYAQGNTPDGLGADAKIGTPDTPVCLFSASKMVTAMLVHMLDERGDLNLLDPISYYIPEYGVNGKRRATLFHLLSHRGGIPRIDGEITPELLFDEKEILKRLCAAKPVSPSGTHLAYHAVTAGYILGEVIKRVTGQSVREYLAEHIEKPMGLDYFNYGLKPEYRADVAMNYATGMHPGLGTDRYLKHVLGAGLQTAVDITNDTRFMDIICPAGNIYTSAEQSGRFFEMLLSGGEYQGKQIMSAKTVFRSTLPTSGVSIDRSLLAPMRYALGPMLGSNPVGLFGPMTGQAFGHIGFSNILYWADPERDISVSLLTTGKSVVGTHLPALTKMLYQISNNCPKIPKNQRRSLFATDRSENDLV</sequence>
<dbReference type="RefSeq" id="WP_004680673.1">
    <property type="nucleotide sequence ID" value="NZ_KB849210.1"/>
</dbReference>
<protein>
    <recommendedName>
        <fullName evidence="1">Beta-lactamase-related domain-containing protein</fullName>
    </recommendedName>
</protein>
<proteinExistence type="predicted"/>
<gene>
    <name evidence="2" type="ORF">F988_00260</name>
</gene>
<keyword evidence="3" id="KW-1185">Reference proteome</keyword>
<dbReference type="InterPro" id="IPR052907">
    <property type="entry name" value="Beta-lactamase/esterase"/>
</dbReference>
<reference evidence="2 3" key="1">
    <citation type="submission" date="2013-02" db="EMBL/GenBank/DDBJ databases">
        <title>The Genome Sequence of Acinetobacter parvus CIP 108168.</title>
        <authorList>
            <consortium name="The Broad Institute Genome Sequencing Platform"/>
            <consortium name="The Broad Institute Genome Sequencing Center for Infectious Disease"/>
            <person name="Cerqueira G."/>
            <person name="Feldgarden M."/>
            <person name="Courvalin P."/>
            <person name="Perichon B."/>
            <person name="Grillot-Courvalin C."/>
            <person name="Clermont D."/>
            <person name="Rocha E."/>
            <person name="Yoon E.-J."/>
            <person name="Nemec A."/>
            <person name="Walker B."/>
            <person name="Young S.K."/>
            <person name="Zeng Q."/>
            <person name="Gargeya S."/>
            <person name="Fitzgerald M."/>
            <person name="Haas B."/>
            <person name="Abouelleil A."/>
            <person name="Alvarado L."/>
            <person name="Arachchi H.M."/>
            <person name="Berlin A.M."/>
            <person name="Chapman S.B."/>
            <person name="Dewar J."/>
            <person name="Goldberg J."/>
            <person name="Griggs A."/>
            <person name="Gujja S."/>
            <person name="Hansen M."/>
            <person name="Howarth C."/>
            <person name="Imamovic A."/>
            <person name="Larimer J."/>
            <person name="McCowan C."/>
            <person name="Murphy C."/>
            <person name="Neiman D."/>
            <person name="Pearson M."/>
            <person name="Priest M."/>
            <person name="Roberts A."/>
            <person name="Saif S."/>
            <person name="Shea T."/>
            <person name="Sisk P."/>
            <person name="Sykes S."/>
            <person name="Wortman J."/>
            <person name="Nusbaum C."/>
            <person name="Birren B."/>
        </authorList>
    </citation>
    <scope>NUCLEOTIDE SEQUENCE [LARGE SCALE GENOMIC DNA]</scope>
    <source>
        <strain evidence="2 3">CIP 108168</strain>
    </source>
</reference>
<accession>N8QFW2</accession>
<dbReference type="EMBL" id="APOM01000007">
    <property type="protein sequence ID" value="ENU37460.1"/>
    <property type="molecule type" value="Genomic_DNA"/>
</dbReference>
<dbReference type="GeneID" id="99691483"/>
<organism evidence="2 3">
    <name type="scientific">Acinetobacter parvus DSM 16617 = CIP 108168</name>
    <dbReference type="NCBI Taxonomy" id="981333"/>
    <lineage>
        <taxon>Bacteria</taxon>
        <taxon>Pseudomonadati</taxon>
        <taxon>Pseudomonadota</taxon>
        <taxon>Gammaproteobacteria</taxon>
        <taxon>Moraxellales</taxon>
        <taxon>Moraxellaceae</taxon>
        <taxon>Acinetobacter</taxon>
    </lineage>
</organism>
<dbReference type="InterPro" id="IPR012338">
    <property type="entry name" value="Beta-lactam/transpept-like"/>
</dbReference>
<evidence type="ECO:0000313" key="3">
    <source>
        <dbReference type="Proteomes" id="UP000023776"/>
    </source>
</evidence>
<dbReference type="PANTHER" id="PTHR43319:SF3">
    <property type="entry name" value="BETA-LACTAMASE-RELATED DOMAIN-CONTAINING PROTEIN"/>
    <property type="match status" value="1"/>
</dbReference>
<dbReference type="SUPFAM" id="SSF56601">
    <property type="entry name" value="beta-lactamase/transpeptidase-like"/>
    <property type="match status" value="1"/>
</dbReference>
<dbReference type="Pfam" id="PF00144">
    <property type="entry name" value="Beta-lactamase"/>
    <property type="match status" value="1"/>
</dbReference>
<evidence type="ECO:0000313" key="2">
    <source>
        <dbReference type="EMBL" id="ENU37460.1"/>
    </source>
</evidence>
<dbReference type="HOGENOM" id="CLU_035614_3_0_6"/>
<evidence type="ECO:0000259" key="1">
    <source>
        <dbReference type="Pfam" id="PF00144"/>
    </source>
</evidence>
<dbReference type="PANTHER" id="PTHR43319">
    <property type="entry name" value="BETA-LACTAMASE-RELATED"/>
    <property type="match status" value="1"/>
</dbReference>
<name>N8QFW2_9GAMM</name>
<dbReference type="InterPro" id="IPR001466">
    <property type="entry name" value="Beta-lactam-related"/>
</dbReference>
<feature type="domain" description="Beta-lactamase-related" evidence="1">
    <location>
        <begin position="50"/>
        <end position="390"/>
    </location>
</feature>
<dbReference type="PATRIC" id="fig|981333.9.peg.255"/>
<dbReference type="Gene3D" id="3.40.710.10">
    <property type="entry name" value="DD-peptidase/beta-lactamase superfamily"/>
    <property type="match status" value="1"/>
</dbReference>
<dbReference type="AlphaFoldDB" id="N8QFW2"/>
<dbReference type="Proteomes" id="UP000023776">
    <property type="component" value="Unassembled WGS sequence"/>
</dbReference>
<comment type="caution">
    <text evidence="2">The sequence shown here is derived from an EMBL/GenBank/DDBJ whole genome shotgun (WGS) entry which is preliminary data.</text>
</comment>